<dbReference type="PROSITE" id="PS51007">
    <property type="entry name" value="CYTC"/>
    <property type="match status" value="1"/>
</dbReference>
<keyword evidence="9" id="KW-1185">Reference proteome</keyword>
<dbReference type="GO" id="GO:0009055">
    <property type="term" value="F:electron transfer activity"/>
    <property type="evidence" value="ECO:0007669"/>
    <property type="project" value="InterPro"/>
</dbReference>
<protein>
    <recommendedName>
        <fullName evidence="7">Cytochrome c domain-containing protein</fullName>
    </recommendedName>
</protein>
<evidence type="ECO:0000256" key="2">
    <source>
        <dbReference type="ARBA" id="ARBA00022723"/>
    </source>
</evidence>
<evidence type="ECO:0000256" key="5">
    <source>
        <dbReference type="SAM" id="MobiDB-lite"/>
    </source>
</evidence>
<evidence type="ECO:0000259" key="7">
    <source>
        <dbReference type="PROSITE" id="PS51007"/>
    </source>
</evidence>
<evidence type="ECO:0000256" key="1">
    <source>
        <dbReference type="ARBA" id="ARBA00022617"/>
    </source>
</evidence>
<dbReference type="GO" id="GO:0046872">
    <property type="term" value="F:metal ion binding"/>
    <property type="evidence" value="ECO:0007669"/>
    <property type="project" value="UniProtKB-KW"/>
</dbReference>
<dbReference type="AlphaFoldDB" id="C5T2E0"/>
<feature type="signal peptide" evidence="6">
    <location>
        <begin position="1"/>
        <end position="29"/>
    </location>
</feature>
<sequence>MASAPRTAARTALRTLCLLALAASPLAQAGSSLALDKGCYGCHGNAFHPNAPSFEQLADRSAKRRGEAGAEDHLMNELRKPRPLGPIGPHEQLSEESARTLARWILDGAR</sequence>
<feature type="chain" id="PRO_5002955545" description="Cytochrome c domain-containing protein" evidence="6">
    <location>
        <begin position="30"/>
        <end position="110"/>
    </location>
</feature>
<evidence type="ECO:0000313" key="8">
    <source>
        <dbReference type="EMBL" id="EER61330.1"/>
    </source>
</evidence>
<dbReference type="EMBL" id="ACQT01000019">
    <property type="protein sequence ID" value="EER61330.1"/>
    <property type="molecule type" value="Genomic_DNA"/>
</dbReference>
<name>C5T2E0_ACIDE</name>
<dbReference type="InterPro" id="IPR036909">
    <property type="entry name" value="Cyt_c-like_dom_sf"/>
</dbReference>
<evidence type="ECO:0000256" key="3">
    <source>
        <dbReference type="ARBA" id="ARBA00023004"/>
    </source>
</evidence>
<dbReference type="Gene3D" id="1.10.760.10">
    <property type="entry name" value="Cytochrome c-like domain"/>
    <property type="match status" value="1"/>
</dbReference>
<evidence type="ECO:0000313" key="9">
    <source>
        <dbReference type="Proteomes" id="UP000003856"/>
    </source>
</evidence>
<accession>C5T2E0</accession>
<dbReference type="SUPFAM" id="SSF46626">
    <property type="entry name" value="Cytochrome c"/>
    <property type="match status" value="1"/>
</dbReference>
<dbReference type="InterPro" id="IPR009056">
    <property type="entry name" value="Cyt_c-like_dom"/>
</dbReference>
<dbReference type="Pfam" id="PF00034">
    <property type="entry name" value="Cytochrom_C"/>
    <property type="match status" value="1"/>
</dbReference>
<gene>
    <name evidence="8" type="ORF">AcdelDRAFT_1070</name>
</gene>
<feature type="compositionally biased region" description="Basic and acidic residues" evidence="5">
    <location>
        <begin position="57"/>
        <end position="80"/>
    </location>
</feature>
<dbReference type="GO" id="GO:0020037">
    <property type="term" value="F:heme binding"/>
    <property type="evidence" value="ECO:0007669"/>
    <property type="project" value="InterPro"/>
</dbReference>
<comment type="caution">
    <text evidence="8">The sequence shown here is derived from an EMBL/GenBank/DDBJ whole genome shotgun (WGS) entry which is preliminary data.</text>
</comment>
<dbReference type="Proteomes" id="UP000003856">
    <property type="component" value="Unassembled WGS sequence"/>
</dbReference>
<feature type="domain" description="Cytochrome c" evidence="7">
    <location>
        <begin position="25"/>
        <end position="109"/>
    </location>
</feature>
<dbReference type="OrthoDB" id="8819135at2"/>
<feature type="region of interest" description="Disordered" evidence="5">
    <location>
        <begin position="57"/>
        <end position="98"/>
    </location>
</feature>
<keyword evidence="1 4" id="KW-0349">Heme</keyword>
<keyword evidence="6" id="KW-0732">Signal</keyword>
<dbReference type="RefSeq" id="WP_005794158.1">
    <property type="nucleotide sequence ID" value="NZ_ACQT01000019.1"/>
</dbReference>
<keyword evidence="2 4" id="KW-0479">Metal-binding</keyword>
<evidence type="ECO:0000256" key="4">
    <source>
        <dbReference type="PROSITE-ProRule" id="PRU00433"/>
    </source>
</evidence>
<keyword evidence="3 4" id="KW-0408">Iron</keyword>
<reference evidence="8 9" key="1">
    <citation type="submission" date="2009-05" db="EMBL/GenBank/DDBJ databases">
        <title>The draft genome of Acidovorax delafieldii 2AN.</title>
        <authorList>
            <consortium name="US DOE Joint Genome Institute (JGI-PGF)"/>
            <person name="Lucas S."/>
            <person name="Copeland A."/>
            <person name="Lapidus A."/>
            <person name="Glavina del Rio T."/>
            <person name="Tice H."/>
            <person name="Bruce D."/>
            <person name="Goodwin L."/>
            <person name="Pitluck S."/>
            <person name="Larimer F."/>
            <person name="Land M.L."/>
            <person name="Hauser L."/>
            <person name="Shelobolina E.S."/>
            <person name="Picardal F."/>
            <person name="Roden E."/>
            <person name="Emerson D."/>
        </authorList>
    </citation>
    <scope>NUCLEOTIDE SEQUENCE [LARGE SCALE GENOMIC DNA]</scope>
    <source>
        <strain evidence="8 9">2AN</strain>
    </source>
</reference>
<evidence type="ECO:0000256" key="6">
    <source>
        <dbReference type="SAM" id="SignalP"/>
    </source>
</evidence>
<proteinExistence type="predicted"/>
<organism evidence="8 9">
    <name type="scientific">Acidovorax delafieldii 2AN</name>
    <dbReference type="NCBI Taxonomy" id="573060"/>
    <lineage>
        <taxon>Bacteria</taxon>
        <taxon>Pseudomonadati</taxon>
        <taxon>Pseudomonadota</taxon>
        <taxon>Betaproteobacteria</taxon>
        <taxon>Burkholderiales</taxon>
        <taxon>Comamonadaceae</taxon>
        <taxon>Acidovorax</taxon>
    </lineage>
</organism>
<dbReference type="PATRIC" id="fig|573060.9.peg.4084"/>